<dbReference type="AlphaFoldDB" id="A0A217EDU3"/>
<evidence type="ECO:0000256" key="7">
    <source>
        <dbReference type="PIRSR" id="PIRSR600223-1"/>
    </source>
</evidence>
<evidence type="ECO:0000259" key="10">
    <source>
        <dbReference type="Pfam" id="PF10502"/>
    </source>
</evidence>
<dbReference type="EMBL" id="FZLN01000001">
    <property type="protein sequence ID" value="SNQ28678.1"/>
    <property type="molecule type" value="Genomic_DNA"/>
</dbReference>
<dbReference type="EC" id="3.4.21.89" evidence="3 8"/>
<dbReference type="SUPFAM" id="SSF51306">
    <property type="entry name" value="LexA/Signal peptidase"/>
    <property type="match status" value="1"/>
</dbReference>
<keyword evidence="5 8" id="KW-0645">Protease</keyword>
<dbReference type="PROSITE" id="PS00760">
    <property type="entry name" value="SPASE_I_2"/>
    <property type="match status" value="1"/>
</dbReference>
<dbReference type="InterPro" id="IPR000223">
    <property type="entry name" value="Pept_S26A_signal_pept_1"/>
</dbReference>
<proteinExistence type="inferred from homology"/>
<comment type="catalytic activity">
    <reaction evidence="1 8">
        <text>Cleavage of hydrophobic, N-terminal signal or leader sequences from secreted and periplasmic proteins.</text>
        <dbReference type="EC" id="3.4.21.89"/>
    </reaction>
</comment>
<evidence type="ECO:0000256" key="1">
    <source>
        <dbReference type="ARBA" id="ARBA00000677"/>
    </source>
</evidence>
<evidence type="ECO:0000256" key="8">
    <source>
        <dbReference type="RuleBase" id="RU003993"/>
    </source>
</evidence>
<keyword evidence="8" id="KW-1133">Transmembrane helix</keyword>
<dbReference type="PROSITE" id="PS00501">
    <property type="entry name" value="SPASE_I_1"/>
    <property type="match status" value="1"/>
</dbReference>
<feature type="active site" evidence="7">
    <location>
        <position position="128"/>
    </location>
</feature>
<feature type="transmembrane region" description="Helical" evidence="8">
    <location>
        <begin position="44"/>
        <end position="64"/>
    </location>
</feature>
<dbReference type="InterPro" id="IPR019756">
    <property type="entry name" value="Pept_S26A_signal_pept_1_Ser-AS"/>
</dbReference>
<accession>A0A217EDU3</accession>
<reference evidence="12" key="1">
    <citation type="submission" date="2017-06" db="EMBL/GenBank/DDBJ databases">
        <authorList>
            <person name="Varghese N."/>
            <person name="Submissions S."/>
        </authorList>
    </citation>
    <scope>NUCLEOTIDE SEQUENCE [LARGE SCALE GENOMIC DNA]</scope>
    <source>
        <strain evidence="12">ANC 5114</strain>
    </source>
</reference>
<dbReference type="Gene3D" id="2.10.109.10">
    <property type="entry name" value="Umud Fragment, subunit A"/>
    <property type="match status" value="1"/>
</dbReference>
<feature type="transmembrane region" description="Helical" evidence="8">
    <location>
        <begin position="6"/>
        <end position="23"/>
    </location>
</feature>
<keyword evidence="8" id="KW-0812">Transmembrane</keyword>
<sequence>MDFDFTNLLLVPAALILFAIWLLDKFIFKQRENKGRGNENFIIAWAYDFWPVLMFVLVLRSFLYEPFNIPSDSMVPTLETGDFILVNKFDYGIKLPALNKKIIDIGEPKRGEVIVFRYPLQPSVSYIKRVVGLPGDHIQYQSGVLIINGQRIASVATDFNREKDSQSSFKANYTLETLGEHKHLVRHLQDRNPVIEQYNYAMSTNNPSLIPFVAKDSQVFLHSNGSDWDVTVPAGHYFAMGDNRDESSDGRFWGFVPEENLTGRAFYIWMHKEPGLKIPSFSRNGKID</sequence>
<feature type="domain" description="Peptidase S26" evidence="10">
    <location>
        <begin position="43"/>
        <end position="269"/>
    </location>
</feature>
<dbReference type="GO" id="GO:0016020">
    <property type="term" value="C:membrane"/>
    <property type="evidence" value="ECO:0007669"/>
    <property type="project" value="UniProtKB-SubCell"/>
</dbReference>
<dbReference type="CDD" id="cd06530">
    <property type="entry name" value="S26_SPase_I"/>
    <property type="match status" value="1"/>
</dbReference>
<evidence type="ECO:0000256" key="2">
    <source>
        <dbReference type="ARBA" id="ARBA00009370"/>
    </source>
</evidence>
<evidence type="ECO:0000313" key="11">
    <source>
        <dbReference type="EMBL" id="SNQ28678.1"/>
    </source>
</evidence>
<dbReference type="NCBIfam" id="TIGR02227">
    <property type="entry name" value="sigpep_I_bact"/>
    <property type="match status" value="1"/>
</dbReference>
<dbReference type="Proteomes" id="UP000243463">
    <property type="component" value="Unassembled WGS sequence"/>
</dbReference>
<feature type="active site" evidence="7">
    <location>
        <position position="73"/>
    </location>
</feature>
<protein>
    <recommendedName>
        <fullName evidence="4 8">Signal peptidase I</fullName>
        <ecNumber evidence="3 8">3.4.21.89</ecNumber>
    </recommendedName>
</protein>
<dbReference type="GO" id="GO:0004252">
    <property type="term" value="F:serine-type endopeptidase activity"/>
    <property type="evidence" value="ECO:0007669"/>
    <property type="project" value="InterPro"/>
</dbReference>
<gene>
    <name evidence="11" type="ORF">SAMN05444584_0603</name>
</gene>
<comment type="subcellular location">
    <subcellularLocation>
        <location evidence="9">Membrane</location>
        <topology evidence="9">Multi-pass membrane protein</topology>
    </subcellularLocation>
</comment>
<organism evidence="11 12">
    <name type="scientific">Acinetobacter apis</name>
    <dbReference type="NCBI Taxonomy" id="1229165"/>
    <lineage>
        <taxon>Bacteria</taxon>
        <taxon>Pseudomonadati</taxon>
        <taxon>Pseudomonadota</taxon>
        <taxon>Gammaproteobacteria</taxon>
        <taxon>Moraxellales</taxon>
        <taxon>Moraxellaceae</taxon>
        <taxon>Acinetobacter</taxon>
    </lineage>
</organism>
<evidence type="ECO:0000256" key="6">
    <source>
        <dbReference type="ARBA" id="ARBA00022801"/>
    </source>
</evidence>
<name>A0A217EDU3_9GAMM</name>
<keyword evidence="8" id="KW-0472">Membrane</keyword>
<dbReference type="PANTHER" id="PTHR43390:SF1">
    <property type="entry name" value="CHLOROPLAST PROCESSING PEPTIDASE"/>
    <property type="match status" value="1"/>
</dbReference>
<evidence type="ECO:0000313" key="12">
    <source>
        <dbReference type="Proteomes" id="UP000243463"/>
    </source>
</evidence>
<dbReference type="InterPro" id="IPR036286">
    <property type="entry name" value="LexA/Signal_pep-like_sf"/>
</dbReference>
<dbReference type="GO" id="GO:0006465">
    <property type="term" value="P:signal peptide processing"/>
    <property type="evidence" value="ECO:0007669"/>
    <property type="project" value="InterPro"/>
</dbReference>
<dbReference type="PRINTS" id="PR00727">
    <property type="entry name" value="LEADERPTASE"/>
</dbReference>
<dbReference type="Pfam" id="PF10502">
    <property type="entry name" value="Peptidase_S26"/>
    <property type="match status" value="1"/>
</dbReference>
<evidence type="ECO:0000256" key="3">
    <source>
        <dbReference type="ARBA" id="ARBA00013208"/>
    </source>
</evidence>
<keyword evidence="6 8" id="KW-0378">Hydrolase</keyword>
<evidence type="ECO:0000256" key="5">
    <source>
        <dbReference type="ARBA" id="ARBA00022670"/>
    </source>
</evidence>
<dbReference type="InterPro" id="IPR019757">
    <property type="entry name" value="Pept_S26A_signal_pept_1_Lys-AS"/>
</dbReference>
<evidence type="ECO:0000256" key="4">
    <source>
        <dbReference type="ARBA" id="ARBA00019232"/>
    </source>
</evidence>
<dbReference type="GO" id="GO:0009003">
    <property type="term" value="F:signal peptidase activity"/>
    <property type="evidence" value="ECO:0007669"/>
    <property type="project" value="UniProtKB-EC"/>
</dbReference>
<dbReference type="RefSeq" id="WP_088822712.1">
    <property type="nucleotide sequence ID" value="NZ_FZLN01000001.1"/>
</dbReference>
<dbReference type="PANTHER" id="PTHR43390">
    <property type="entry name" value="SIGNAL PEPTIDASE I"/>
    <property type="match status" value="1"/>
</dbReference>
<comment type="similarity">
    <text evidence="2 9">Belongs to the peptidase S26 family.</text>
</comment>
<dbReference type="OrthoDB" id="9815782at2"/>
<evidence type="ECO:0000256" key="9">
    <source>
        <dbReference type="RuleBase" id="RU362042"/>
    </source>
</evidence>
<dbReference type="InterPro" id="IPR019533">
    <property type="entry name" value="Peptidase_S26"/>
</dbReference>
<keyword evidence="12" id="KW-1185">Reference proteome</keyword>